<reference evidence="2" key="1">
    <citation type="journal article" date="2019" name="Nat. Commun.">
        <title>The genome of broomcorn millet.</title>
        <authorList>
            <person name="Zou C."/>
            <person name="Miki D."/>
            <person name="Li D."/>
            <person name="Tang Q."/>
            <person name="Xiao L."/>
            <person name="Rajput S."/>
            <person name="Deng P."/>
            <person name="Jia W."/>
            <person name="Huang R."/>
            <person name="Zhang M."/>
            <person name="Sun Y."/>
            <person name="Hu J."/>
            <person name="Fu X."/>
            <person name="Schnable P.S."/>
            <person name="Li F."/>
            <person name="Zhang H."/>
            <person name="Feng B."/>
            <person name="Zhu X."/>
            <person name="Liu R."/>
            <person name="Schnable J.C."/>
            <person name="Zhu J.-K."/>
            <person name="Zhang H."/>
        </authorList>
    </citation>
    <scope>NUCLEOTIDE SEQUENCE [LARGE SCALE GENOMIC DNA]</scope>
</reference>
<gene>
    <name evidence="1" type="ORF">C2845_PM15G03790</name>
</gene>
<dbReference type="OrthoDB" id="1929779at2759"/>
<organism evidence="1 2">
    <name type="scientific">Panicum miliaceum</name>
    <name type="common">Proso millet</name>
    <name type="synonym">Broomcorn millet</name>
    <dbReference type="NCBI Taxonomy" id="4540"/>
    <lineage>
        <taxon>Eukaryota</taxon>
        <taxon>Viridiplantae</taxon>
        <taxon>Streptophyta</taxon>
        <taxon>Embryophyta</taxon>
        <taxon>Tracheophyta</taxon>
        <taxon>Spermatophyta</taxon>
        <taxon>Magnoliopsida</taxon>
        <taxon>Liliopsida</taxon>
        <taxon>Poales</taxon>
        <taxon>Poaceae</taxon>
        <taxon>PACMAD clade</taxon>
        <taxon>Panicoideae</taxon>
        <taxon>Panicodae</taxon>
        <taxon>Paniceae</taxon>
        <taxon>Panicinae</taxon>
        <taxon>Panicum</taxon>
        <taxon>Panicum sect. Panicum</taxon>
    </lineage>
</organism>
<protein>
    <submittedName>
        <fullName evidence="1">Polycystic kidney disease protein 1-like 3</fullName>
    </submittedName>
</protein>
<name>A0A3L6Q7D7_PANMI</name>
<evidence type="ECO:0000313" key="1">
    <source>
        <dbReference type="EMBL" id="RLM74011.1"/>
    </source>
</evidence>
<accession>A0A3L6Q7D7</accession>
<dbReference type="STRING" id="4540.A0A3L6Q7D7"/>
<sequence length="145" mass="15513">MRAATQAALAPARGSCCSPPALRKRAAALRRSSPGSAPCLQLCAPSPRGRAKGLTLMQRRAGMADGEARRRMLDAVKEMDVELALLLEMPRREKERGAAANQLLLSDDTAAGVGCCNFELAHKLNEPARAAKRVEPSLTSSSLRY</sequence>
<evidence type="ECO:0000313" key="2">
    <source>
        <dbReference type="Proteomes" id="UP000275267"/>
    </source>
</evidence>
<keyword evidence="2" id="KW-1185">Reference proteome</keyword>
<dbReference type="Proteomes" id="UP000275267">
    <property type="component" value="Unassembled WGS sequence"/>
</dbReference>
<dbReference type="AlphaFoldDB" id="A0A3L6Q7D7"/>
<comment type="caution">
    <text evidence="1">The sequence shown here is derived from an EMBL/GenBank/DDBJ whole genome shotgun (WGS) entry which is preliminary data.</text>
</comment>
<dbReference type="EMBL" id="PQIB02000013">
    <property type="protein sequence ID" value="RLM74011.1"/>
    <property type="molecule type" value="Genomic_DNA"/>
</dbReference>
<proteinExistence type="predicted"/>